<dbReference type="InterPro" id="IPR041602">
    <property type="entry name" value="Quercetinase_C"/>
</dbReference>
<accession>A0A1B2E310</accession>
<name>A0A1B2E310_9BACL</name>
<sequence length="237" mass="26309">MIKIMTAAERHTTHHNGIHGEFSFSFGDYVDPHNEHFGSLLAHNEYKLGPLEGFDRRFHHDLVIAYVVLEGTLTYEDDTGRLTELKPGTVHVVNTGSGVYHAERNSSPSSDVSYLEMWFLPAEPGLSSSYHEGAFAEQPQNPLSPIHITGSGEGSLPMSLDVKMYSGRLETGHELTCPSKDRRIHVYAISGHVEITTEEGVFDLTSGDTARIQKCDKIKFRGNASEGFSEMMIIDMP</sequence>
<dbReference type="Gene3D" id="2.60.120.10">
    <property type="entry name" value="Jelly Rolls"/>
    <property type="match status" value="2"/>
</dbReference>
<dbReference type="InterPro" id="IPR011051">
    <property type="entry name" value="RmlC_Cupin_sf"/>
</dbReference>
<dbReference type="Pfam" id="PF17954">
    <property type="entry name" value="Pirin_C_2"/>
    <property type="match status" value="1"/>
</dbReference>
<evidence type="ECO:0000259" key="3">
    <source>
        <dbReference type="Pfam" id="PF02678"/>
    </source>
</evidence>
<proteinExistence type="inferred from homology"/>
<organism evidence="5">
    <name type="scientific">Paenibacillus ihbetae</name>
    <dbReference type="NCBI Taxonomy" id="1870820"/>
    <lineage>
        <taxon>Bacteria</taxon>
        <taxon>Bacillati</taxon>
        <taxon>Bacillota</taxon>
        <taxon>Bacilli</taxon>
        <taxon>Bacillales</taxon>
        <taxon>Paenibacillaceae</taxon>
        <taxon>Paenibacillus</taxon>
    </lineage>
</organism>
<evidence type="ECO:0000256" key="2">
    <source>
        <dbReference type="RuleBase" id="RU003457"/>
    </source>
</evidence>
<feature type="domain" description="Pirin N-terminal" evidence="3">
    <location>
        <begin position="12"/>
        <end position="118"/>
    </location>
</feature>
<dbReference type="KEGG" id="pib:BBD41_18350"/>
<gene>
    <name evidence="5" type="ORF">BBD41_18350</name>
</gene>
<evidence type="ECO:0000256" key="1">
    <source>
        <dbReference type="ARBA" id="ARBA00008416"/>
    </source>
</evidence>
<dbReference type="RefSeq" id="WP_099478423.1">
    <property type="nucleotide sequence ID" value="NZ_CP016809.1"/>
</dbReference>
<dbReference type="AlphaFoldDB" id="A0A1B2E310"/>
<dbReference type="SUPFAM" id="SSF51182">
    <property type="entry name" value="RmlC-like cupins"/>
    <property type="match status" value="1"/>
</dbReference>
<dbReference type="InterPro" id="IPR012093">
    <property type="entry name" value="Pirin"/>
</dbReference>
<feature type="domain" description="Quercetin 2,3-dioxygenase C-terminal cupin" evidence="4">
    <location>
        <begin position="153"/>
        <end position="236"/>
    </location>
</feature>
<dbReference type="PIRSF" id="PIRSF006232">
    <property type="entry name" value="Pirin"/>
    <property type="match status" value="1"/>
</dbReference>
<evidence type="ECO:0000259" key="4">
    <source>
        <dbReference type="Pfam" id="PF17954"/>
    </source>
</evidence>
<protein>
    <submittedName>
        <fullName evidence="5">Pimeloyl-CoA dehydrogenase</fullName>
    </submittedName>
</protein>
<dbReference type="PANTHER" id="PTHR43212:SF3">
    <property type="entry name" value="QUERCETIN 2,3-DIOXYGENASE"/>
    <property type="match status" value="1"/>
</dbReference>
<comment type="similarity">
    <text evidence="1 2">Belongs to the pirin family.</text>
</comment>
<dbReference type="InterPro" id="IPR014710">
    <property type="entry name" value="RmlC-like_jellyroll"/>
</dbReference>
<evidence type="ECO:0000313" key="5">
    <source>
        <dbReference type="EMBL" id="ANY74378.1"/>
    </source>
</evidence>
<dbReference type="Pfam" id="PF02678">
    <property type="entry name" value="Pirin"/>
    <property type="match status" value="1"/>
</dbReference>
<dbReference type="EMBL" id="CP016809">
    <property type="protein sequence ID" value="ANY74378.1"/>
    <property type="molecule type" value="Genomic_DNA"/>
</dbReference>
<dbReference type="PANTHER" id="PTHR43212">
    <property type="entry name" value="QUERCETIN 2,3-DIOXYGENASE"/>
    <property type="match status" value="1"/>
</dbReference>
<reference evidence="5" key="1">
    <citation type="submission" date="2016-08" db="EMBL/GenBank/DDBJ databases">
        <title>Complete Genome Seqeunce of Paenibacillus sp. nov. IHBB 9852 from high altitute lake of Indian trans-Himalayas.</title>
        <authorList>
            <person name="Kiran S."/>
            <person name="Swarnkar M.K."/>
            <person name="Rana A."/>
            <person name="Tewari R."/>
            <person name="Gulati A."/>
        </authorList>
    </citation>
    <scope>NUCLEOTIDE SEQUENCE [LARGE SCALE GENOMIC DNA]</scope>
    <source>
        <strain evidence="5">IHBB 9852</strain>
    </source>
</reference>
<dbReference type="InterPro" id="IPR003829">
    <property type="entry name" value="Pirin_N_dom"/>
</dbReference>